<evidence type="ECO:0000256" key="2">
    <source>
        <dbReference type="ARBA" id="ARBA00022491"/>
    </source>
</evidence>
<feature type="binding site" evidence="8">
    <location>
        <position position="91"/>
    </location>
    <ligand>
        <name>Zn(2+)</name>
        <dbReference type="ChEBI" id="CHEBI:29105"/>
    </ligand>
</feature>
<feature type="binding site" evidence="8">
    <location>
        <position position="131"/>
    </location>
    <ligand>
        <name>Zn(2+)</name>
        <dbReference type="ChEBI" id="CHEBI:29105"/>
    </ligand>
</feature>
<gene>
    <name evidence="9" type="ORF">ACETAC_02605</name>
</gene>
<dbReference type="SUPFAM" id="SSF46785">
    <property type="entry name" value="Winged helix' DNA-binding domain"/>
    <property type="match status" value="1"/>
</dbReference>
<dbReference type="GO" id="GO:0000976">
    <property type="term" value="F:transcription cis-regulatory region binding"/>
    <property type="evidence" value="ECO:0007669"/>
    <property type="project" value="TreeGrafter"/>
</dbReference>
<reference evidence="9" key="1">
    <citation type="submission" date="2020-08" db="EMBL/GenBank/DDBJ databases">
        <title>Genomic insights into the carbon and energy metabolism of the first obligate autotrophic acetogenic bacterium Aceticella autotrophica gen. nov., sp. nov.</title>
        <authorList>
            <person name="Toshchakov S.V."/>
            <person name="Elcheninov A.G."/>
            <person name="Kublanov I.V."/>
            <person name="Frolov E.N."/>
            <person name="Lebedinsky A.V."/>
        </authorList>
    </citation>
    <scope>NUCLEOTIDE SEQUENCE</scope>
    <source>
        <strain evidence="9">3443-3Ac</strain>
    </source>
</reference>
<comment type="cofactor">
    <cofactor evidence="8">
        <name>Zn(2+)</name>
        <dbReference type="ChEBI" id="CHEBI:29105"/>
    </cofactor>
    <text evidence="8">Binds 1 zinc ion per subunit.</text>
</comment>
<dbReference type="AlphaFoldDB" id="A0A975GAW2"/>
<dbReference type="EMBL" id="CP060096">
    <property type="protein sequence ID" value="QSZ27803.1"/>
    <property type="molecule type" value="Genomic_DNA"/>
</dbReference>
<dbReference type="GO" id="GO:0003700">
    <property type="term" value="F:DNA-binding transcription factor activity"/>
    <property type="evidence" value="ECO:0007669"/>
    <property type="project" value="InterPro"/>
</dbReference>
<evidence type="ECO:0000256" key="5">
    <source>
        <dbReference type="ARBA" id="ARBA00023015"/>
    </source>
</evidence>
<keyword evidence="5" id="KW-0805">Transcription regulation</keyword>
<keyword evidence="4 8" id="KW-0862">Zinc</keyword>
<dbReference type="InterPro" id="IPR036388">
    <property type="entry name" value="WH-like_DNA-bd_sf"/>
</dbReference>
<keyword evidence="10" id="KW-1185">Reference proteome</keyword>
<dbReference type="FunFam" id="1.10.10.10:FF:000051">
    <property type="entry name" value="Fur family transcriptional regulator"/>
    <property type="match status" value="1"/>
</dbReference>
<evidence type="ECO:0000256" key="1">
    <source>
        <dbReference type="ARBA" id="ARBA00007957"/>
    </source>
</evidence>
<dbReference type="InterPro" id="IPR043135">
    <property type="entry name" value="Fur_C"/>
</dbReference>
<dbReference type="Pfam" id="PF01475">
    <property type="entry name" value="FUR"/>
    <property type="match status" value="1"/>
</dbReference>
<dbReference type="Gene3D" id="3.30.1490.190">
    <property type="match status" value="1"/>
</dbReference>
<dbReference type="CDD" id="cd07153">
    <property type="entry name" value="Fur_like"/>
    <property type="match status" value="1"/>
</dbReference>
<protein>
    <submittedName>
        <fullName evidence="9">Transcriptional repressor</fullName>
    </submittedName>
</protein>
<organism evidence="9 10">
    <name type="scientific">Aceticella autotrophica</name>
    <dbReference type="NCBI Taxonomy" id="2755338"/>
    <lineage>
        <taxon>Bacteria</taxon>
        <taxon>Bacillati</taxon>
        <taxon>Bacillota</taxon>
        <taxon>Clostridia</taxon>
        <taxon>Thermoanaerobacterales</taxon>
        <taxon>Thermoanaerobacteraceae</taxon>
        <taxon>Aceticella</taxon>
    </lineage>
</organism>
<accession>A0A975GAW2</accession>
<dbReference type="Proteomes" id="UP000671913">
    <property type="component" value="Chromosome"/>
</dbReference>
<evidence type="ECO:0000256" key="6">
    <source>
        <dbReference type="ARBA" id="ARBA00023125"/>
    </source>
</evidence>
<dbReference type="InterPro" id="IPR002481">
    <property type="entry name" value="FUR"/>
</dbReference>
<sequence>MNDILTILKQNGLKVTPQRLAIINVLQNTKEHPSAETIYKKLSADFPAMSLATVYKTLEMLKNIGLVQELNVGEGSFRYDANVKSHPHLICVSCNRVDDLDEDVLKDLLKEVNKHTDYLLTGQKLYFYGYCPECKKKIKQQNNE</sequence>
<name>A0A975GAW2_9THEO</name>
<proteinExistence type="inferred from homology"/>
<evidence type="ECO:0000256" key="3">
    <source>
        <dbReference type="ARBA" id="ARBA00022723"/>
    </source>
</evidence>
<dbReference type="PANTHER" id="PTHR33202:SF8">
    <property type="entry name" value="PEROXIDE-RESPONSIVE REPRESSOR PERR"/>
    <property type="match status" value="1"/>
</dbReference>
<comment type="similarity">
    <text evidence="1">Belongs to the Fur family.</text>
</comment>
<dbReference type="KEGG" id="aaut:ACETAC_02605"/>
<evidence type="ECO:0000256" key="8">
    <source>
        <dbReference type="PIRSR" id="PIRSR602481-1"/>
    </source>
</evidence>
<feature type="binding site" evidence="8">
    <location>
        <position position="134"/>
    </location>
    <ligand>
        <name>Zn(2+)</name>
        <dbReference type="ChEBI" id="CHEBI:29105"/>
    </ligand>
</feature>
<dbReference type="GO" id="GO:1900376">
    <property type="term" value="P:regulation of secondary metabolite biosynthetic process"/>
    <property type="evidence" value="ECO:0007669"/>
    <property type="project" value="TreeGrafter"/>
</dbReference>
<keyword evidence="2" id="KW-0678">Repressor</keyword>
<dbReference type="RefSeq" id="WP_284680521.1">
    <property type="nucleotide sequence ID" value="NZ_CP060096.1"/>
</dbReference>
<dbReference type="GO" id="GO:0008270">
    <property type="term" value="F:zinc ion binding"/>
    <property type="evidence" value="ECO:0007669"/>
    <property type="project" value="TreeGrafter"/>
</dbReference>
<evidence type="ECO:0000313" key="10">
    <source>
        <dbReference type="Proteomes" id="UP000671913"/>
    </source>
</evidence>
<dbReference type="Gene3D" id="1.10.10.10">
    <property type="entry name" value="Winged helix-like DNA-binding domain superfamily/Winged helix DNA-binding domain"/>
    <property type="match status" value="1"/>
</dbReference>
<keyword evidence="6" id="KW-0238">DNA-binding</keyword>
<evidence type="ECO:0000313" key="9">
    <source>
        <dbReference type="EMBL" id="QSZ27803.1"/>
    </source>
</evidence>
<feature type="binding site" evidence="8">
    <location>
        <position position="94"/>
    </location>
    <ligand>
        <name>Zn(2+)</name>
        <dbReference type="ChEBI" id="CHEBI:29105"/>
    </ligand>
</feature>
<evidence type="ECO:0000256" key="4">
    <source>
        <dbReference type="ARBA" id="ARBA00022833"/>
    </source>
</evidence>
<evidence type="ECO:0000256" key="7">
    <source>
        <dbReference type="ARBA" id="ARBA00023163"/>
    </source>
</evidence>
<dbReference type="InterPro" id="IPR036390">
    <property type="entry name" value="WH_DNA-bd_sf"/>
</dbReference>
<keyword evidence="3 8" id="KW-0479">Metal-binding</keyword>
<dbReference type="GO" id="GO:0045892">
    <property type="term" value="P:negative regulation of DNA-templated transcription"/>
    <property type="evidence" value="ECO:0007669"/>
    <property type="project" value="TreeGrafter"/>
</dbReference>
<dbReference type="PANTHER" id="PTHR33202">
    <property type="entry name" value="ZINC UPTAKE REGULATION PROTEIN"/>
    <property type="match status" value="1"/>
</dbReference>
<keyword evidence="7" id="KW-0804">Transcription</keyword>